<dbReference type="GO" id="GO:0003954">
    <property type="term" value="F:NADH dehydrogenase activity"/>
    <property type="evidence" value="ECO:0007669"/>
    <property type="project" value="TreeGrafter"/>
</dbReference>
<dbReference type="Gene3D" id="3.40.50.740">
    <property type="match status" value="1"/>
</dbReference>
<evidence type="ECO:0000256" key="4">
    <source>
        <dbReference type="ARBA" id="ARBA00023014"/>
    </source>
</evidence>
<dbReference type="Gene3D" id="2.20.25.90">
    <property type="entry name" value="ADC-like domains"/>
    <property type="match status" value="1"/>
</dbReference>
<accession>A0A382LSH9</accession>
<proteinExistence type="predicted"/>
<dbReference type="Gene3D" id="3.40.228.10">
    <property type="entry name" value="Dimethylsulfoxide Reductase, domain 2"/>
    <property type="match status" value="1"/>
</dbReference>
<dbReference type="InterPro" id="IPR050123">
    <property type="entry name" value="Prok_molybdopt-oxidoreductase"/>
</dbReference>
<dbReference type="AlphaFoldDB" id="A0A382LSH9"/>
<dbReference type="SMART" id="SM00926">
    <property type="entry name" value="Molybdop_Fe4S4"/>
    <property type="match status" value="1"/>
</dbReference>
<sequence>DSALVMLNRGFHNEVGTFNNEPYNTRFSGNVIDICPVGALTNTDFRFKARTWDLTNTETLCAHCGCNCNITMGTRLNEFMRIEARPNDAVDDGWICDKARWGHNFVHSKNKISTARENSLGGGKPTSFPVFPHNCTIEDAVGKVAEAFKKIVEEYGPESVGFIGSPYGTNEENYLYQKLFRHGLGSNNIDHKSYQDTPGLPVSHYGVEQIETSNVVLLIASDPTEELPILDLRIKKAVTACGTRLVSLNDQKIALDRYASQSVQYKVGCEALAIEALTNGLARELGESASAQGAGQTGISADDMKSLVETVRSSMKICVVYNPSALSGEAVLGVKRLLKMIAKVPTMECGAIPAAPMTNAVGAMDMGLLPDFYPGGVSMSDHEEIKKQWGENAPT</sequence>
<feature type="non-terminal residue" evidence="6">
    <location>
        <position position="395"/>
    </location>
</feature>
<dbReference type="Pfam" id="PF04879">
    <property type="entry name" value="Molybdop_Fe4S4"/>
    <property type="match status" value="1"/>
</dbReference>
<dbReference type="SUPFAM" id="SSF53706">
    <property type="entry name" value="Formate dehydrogenase/DMSO reductase, domains 1-3"/>
    <property type="match status" value="1"/>
</dbReference>
<dbReference type="GO" id="GO:0051539">
    <property type="term" value="F:4 iron, 4 sulfur cluster binding"/>
    <property type="evidence" value="ECO:0007669"/>
    <property type="project" value="UniProtKB-KW"/>
</dbReference>
<dbReference type="Pfam" id="PF22117">
    <property type="entry name" value="Fer4_Nqo3"/>
    <property type="match status" value="1"/>
</dbReference>
<dbReference type="PANTHER" id="PTHR43105">
    <property type="entry name" value="RESPIRATORY NITRATE REDUCTASE"/>
    <property type="match status" value="1"/>
</dbReference>
<dbReference type="InterPro" id="IPR006656">
    <property type="entry name" value="Mopterin_OxRdtase"/>
</dbReference>
<dbReference type="InterPro" id="IPR006963">
    <property type="entry name" value="Mopterin_OxRdtase_4Fe-4S_dom"/>
</dbReference>
<evidence type="ECO:0000256" key="1">
    <source>
        <dbReference type="ARBA" id="ARBA00022485"/>
    </source>
</evidence>
<evidence type="ECO:0000256" key="3">
    <source>
        <dbReference type="ARBA" id="ARBA00023004"/>
    </source>
</evidence>
<keyword evidence="3" id="KW-0408">Iron</keyword>
<dbReference type="GO" id="GO:0046872">
    <property type="term" value="F:metal ion binding"/>
    <property type="evidence" value="ECO:0007669"/>
    <property type="project" value="UniProtKB-KW"/>
</dbReference>
<organism evidence="6">
    <name type="scientific">marine metagenome</name>
    <dbReference type="NCBI Taxonomy" id="408172"/>
    <lineage>
        <taxon>unclassified sequences</taxon>
        <taxon>metagenomes</taxon>
        <taxon>ecological metagenomes</taxon>
    </lineage>
</organism>
<feature type="non-terminal residue" evidence="6">
    <location>
        <position position="1"/>
    </location>
</feature>
<keyword evidence="1" id="KW-0004">4Fe-4S</keyword>
<gene>
    <name evidence="6" type="ORF">METZ01_LOCUS292227</name>
</gene>
<dbReference type="PANTHER" id="PTHR43105:SF10">
    <property type="entry name" value="NADH-QUINONE OXIDOREDUCTASE SUBUNIT G"/>
    <property type="match status" value="1"/>
</dbReference>
<name>A0A382LSH9_9ZZZZ</name>
<keyword evidence="4" id="KW-0411">Iron-sulfur</keyword>
<feature type="domain" description="4Fe-4S Mo/W bis-MGD-type" evidence="5">
    <location>
        <begin position="54"/>
        <end position="110"/>
    </location>
</feature>
<keyword evidence="2" id="KW-0479">Metal-binding</keyword>
<dbReference type="InterPro" id="IPR054351">
    <property type="entry name" value="NADH_UbQ_OxRdtase_ferredoxin"/>
</dbReference>
<evidence type="ECO:0000256" key="2">
    <source>
        <dbReference type="ARBA" id="ARBA00022723"/>
    </source>
</evidence>
<protein>
    <recommendedName>
        <fullName evidence="5">4Fe-4S Mo/W bis-MGD-type domain-containing protein</fullName>
    </recommendedName>
</protein>
<dbReference type="GO" id="GO:0016020">
    <property type="term" value="C:membrane"/>
    <property type="evidence" value="ECO:0007669"/>
    <property type="project" value="TreeGrafter"/>
</dbReference>
<evidence type="ECO:0000259" key="5">
    <source>
        <dbReference type="PROSITE" id="PS51669"/>
    </source>
</evidence>
<dbReference type="Pfam" id="PF00384">
    <property type="entry name" value="Molybdopterin"/>
    <property type="match status" value="1"/>
</dbReference>
<dbReference type="PROSITE" id="PS51669">
    <property type="entry name" value="4FE4S_MOW_BIS_MGD"/>
    <property type="match status" value="1"/>
</dbReference>
<dbReference type="GO" id="GO:0022904">
    <property type="term" value="P:respiratory electron transport chain"/>
    <property type="evidence" value="ECO:0007669"/>
    <property type="project" value="TreeGrafter"/>
</dbReference>
<dbReference type="SUPFAM" id="SSF54862">
    <property type="entry name" value="4Fe-4S ferredoxins"/>
    <property type="match status" value="1"/>
</dbReference>
<reference evidence="6" key="1">
    <citation type="submission" date="2018-05" db="EMBL/GenBank/DDBJ databases">
        <authorList>
            <person name="Lanie J.A."/>
            <person name="Ng W.-L."/>
            <person name="Kazmierczak K.M."/>
            <person name="Andrzejewski T.M."/>
            <person name="Davidsen T.M."/>
            <person name="Wayne K.J."/>
            <person name="Tettelin H."/>
            <person name="Glass J.I."/>
            <person name="Rusch D."/>
            <person name="Podicherti R."/>
            <person name="Tsui H.-C.T."/>
            <person name="Winkler M.E."/>
        </authorList>
    </citation>
    <scope>NUCLEOTIDE SEQUENCE</scope>
</reference>
<evidence type="ECO:0000313" key="6">
    <source>
        <dbReference type="EMBL" id="SVC39373.1"/>
    </source>
</evidence>
<dbReference type="EMBL" id="UINC01088817">
    <property type="protein sequence ID" value="SVC39373.1"/>
    <property type="molecule type" value="Genomic_DNA"/>
</dbReference>